<sequence>MQISPKGLELIKSHESLQLDAYLCPAKVWTIGYGHTGDVVRGQRITEAGADKLLLNDLQRFEKAVNAVLVPLDQDQYDALVSFAFNVGVGAFNSSTLLRLLNHGDYAGAAGQFKRWNKGGGKVLPGLVRRREEERALFEGES</sequence>
<organism evidence="8 9">
    <name type="scientific">Pseudomonas neustonica</name>
    <dbReference type="NCBI Taxonomy" id="2487346"/>
    <lineage>
        <taxon>Bacteria</taxon>
        <taxon>Pseudomonadati</taxon>
        <taxon>Pseudomonadota</taxon>
        <taxon>Gammaproteobacteria</taxon>
        <taxon>Pseudomonadales</taxon>
        <taxon>Pseudomonadaceae</taxon>
        <taxon>Pseudomonas</taxon>
    </lineage>
</organism>
<dbReference type="RefSeq" id="WP_123887920.1">
    <property type="nucleotide sequence ID" value="NZ_RKKU01000001.1"/>
</dbReference>
<gene>
    <name evidence="8" type="ORF">EF096_01975</name>
</gene>
<keyword evidence="3 7" id="KW-0081">Bacteriolytic enzyme</keyword>
<evidence type="ECO:0000256" key="1">
    <source>
        <dbReference type="ARBA" id="ARBA00000632"/>
    </source>
</evidence>
<dbReference type="Gene3D" id="1.10.530.40">
    <property type="match status" value="1"/>
</dbReference>
<evidence type="ECO:0000256" key="5">
    <source>
        <dbReference type="ARBA" id="ARBA00023200"/>
    </source>
</evidence>
<keyword evidence="6 7" id="KW-0326">Glycosidase</keyword>
<keyword evidence="5" id="KW-1035">Host cytoplasm</keyword>
<dbReference type="PANTHER" id="PTHR38107">
    <property type="match status" value="1"/>
</dbReference>
<protein>
    <recommendedName>
        <fullName evidence="7">Lysozyme</fullName>
        <ecNumber evidence="7">3.2.1.17</ecNumber>
    </recommendedName>
</protein>
<dbReference type="InterPro" id="IPR051018">
    <property type="entry name" value="Bacteriophage_GH24"/>
</dbReference>
<evidence type="ECO:0000256" key="6">
    <source>
        <dbReference type="ARBA" id="ARBA00023295"/>
    </source>
</evidence>
<dbReference type="Pfam" id="PF00959">
    <property type="entry name" value="Phage_lysozyme"/>
    <property type="match status" value="1"/>
</dbReference>
<dbReference type="EMBL" id="RKKU01000001">
    <property type="protein sequence ID" value="ROZ88482.1"/>
    <property type="molecule type" value="Genomic_DNA"/>
</dbReference>
<comment type="similarity">
    <text evidence="7">Belongs to the glycosyl hydrolase 24 family.</text>
</comment>
<dbReference type="InterPro" id="IPR023346">
    <property type="entry name" value="Lysozyme-like_dom_sf"/>
</dbReference>
<dbReference type="CDD" id="cd00737">
    <property type="entry name" value="lyz_endolysin_autolysin"/>
    <property type="match status" value="1"/>
</dbReference>
<comment type="caution">
    <text evidence="8">The sequence shown here is derived from an EMBL/GenBank/DDBJ whole genome shotgun (WGS) entry which is preliminary data.</text>
</comment>
<dbReference type="InterPro" id="IPR023347">
    <property type="entry name" value="Lysozyme_dom_sf"/>
</dbReference>
<dbReference type="PANTHER" id="PTHR38107:SF3">
    <property type="entry name" value="LYSOZYME RRRD-RELATED"/>
    <property type="match status" value="1"/>
</dbReference>
<dbReference type="HAMAP" id="MF_04110">
    <property type="entry name" value="ENDOLYSIN_T4"/>
    <property type="match status" value="1"/>
</dbReference>
<evidence type="ECO:0000256" key="3">
    <source>
        <dbReference type="ARBA" id="ARBA00022638"/>
    </source>
</evidence>
<keyword evidence="4 7" id="KW-0378">Hydrolase</keyword>
<evidence type="ECO:0000256" key="2">
    <source>
        <dbReference type="ARBA" id="ARBA00022529"/>
    </source>
</evidence>
<reference evidence="8 9" key="1">
    <citation type="submission" date="2018-11" db="EMBL/GenBank/DDBJ databases">
        <authorList>
            <person name="Jang G.I."/>
            <person name="Hwang C.Y."/>
        </authorList>
    </citation>
    <scope>NUCLEOTIDE SEQUENCE [LARGE SCALE GENOMIC DNA]</scope>
    <source>
        <strain evidence="8 9">SSM26</strain>
    </source>
</reference>
<evidence type="ECO:0000256" key="7">
    <source>
        <dbReference type="RuleBase" id="RU003788"/>
    </source>
</evidence>
<name>A0ABX9XSE1_9PSED</name>
<evidence type="ECO:0000313" key="9">
    <source>
        <dbReference type="Proteomes" id="UP000275199"/>
    </source>
</evidence>
<dbReference type="InterPro" id="IPR033907">
    <property type="entry name" value="Endolysin_autolysin"/>
</dbReference>
<proteinExistence type="inferred from homology"/>
<keyword evidence="9" id="KW-1185">Reference proteome</keyword>
<accession>A0ABX9XSE1</accession>
<evidence type="ECO:0000256" key="4">
    <source>
        <dbReference type="ARBA" id="ARBA00022801"/>
    </source>
</evidence>
<dbReference type="EC" id="3.2.1.17" evidence="7"/>
<evidence type="ECO:0000313" key="8">
    <source>
        <dbReference type="EMBL" id="ROZ88482.1"/>
    </source>
</evidence>
<dbReference type="InterPro" id="IPR002196">
    <property type="entry name" value="Glyco_hydro_24"/>
</dbReference>
<dbReference type="SUPFAM" id="SSF53955">
    <property type="entry name" value="Lysozyme-like"/>
    <property type="match status" value="1"/>
</dbReference>
<comment type="catalytic activity">
    <reaction evidence="1 7">
        <text>Hydrolysis of (1-&gt;4)-beta-linkages between N-acetylmuramic acid and N-acetyl-D-glucosamine residues in a peptidoglycan and between N-acetyl-D-glucosamine residues in chitodextrins.</text>
        <dbReference type="EC" id="3.2.1.17"/>
    </reaction>
</comment>
<dbReference type="InterPro" id="IPR034690">
    <property type="entry name" value="Endolysin_T4_type"/>
</dbReference>
<keyword evidence="2 7" id="KW-0929">Antimicrobial</keyword>
<dbReference type="Proteomes" id="UP000275199">
    <property type="component" value="Unassembled WGS sequence"/>
</dbReference>